<evidence type="ECO:0000313" key="2">
    <source>
        <dbReference type="EMBL" id="SDI81079.1"/>
    </source>
</evidence>
<evidence type="ECO:0000313" key="3">
    <source>
        <dbReference type="EMBL" id="SNS74049.1"/>
    </source>
</evidence>
<accession>A0A239GXX0</accession>
<dbReference type="Proteomes" id="UP000199693">
    <property type="component" value="Unassembled WGS sequence"/>
</dbReference>
<dbReference type="Pfam" id="PF06568">
    <property type="entry name" value="YjiS-like"/>
    <property type="match status" value="1"/>
</dbReference>
<protein>
    <recommendedName>
        <fullName evidence="1">YjiS-like domain-containing protein</fullName>
    </recommendedName>
</protein>
<dbReference type="AlphaFoldDB" id="A0A239GXX0"/>
<reference evidence="3 4" key="2">
    <citation type="submission" date="2017-06" db="EMBL/GenBank/DDBJ databases">
        <authorList>
            <person name="Varghese N."/>
            <person name="Submissions S."/>
        </authorList>
    </citation>
    <scope>NUCLEOTIDE SEQUENCE [LARGE SCALE GENOMIC DNA]</scope>
    <source>
        <strain evidence="3 4">RLD-1</strain>
    </source>
</reference>
<dbReference type="RefSeq" id="WP_089390796.1">
    <property type="nucleotide sequence ID" value="NZ_FNEC01000009.1"/>
</dbReference>
<dbReference type="EMBL" id="FZPC01000006">
    <property type="protein sequence ID" value="SNS74049.1"/>
    <property type="molecule type" value="Genomic_DNA"/>
</dbReference>
<dbReference type="Proteomes" id="UP000198309">
    <property type="component" value="Unassembled WGS sequence"/>
</dbReference>
<reference evidence="2 5" key="1">
    <citation type="submission" date="2016-10" db="EMBL/GenBank/DDBJ databases">
        <authorList>
            <person name="de Groot N.N."/>
        </authorList>
    </citation>
    <scope>NUCLEOTIDE SEQUENCE [LARGE SCALE GENOMIC DNA]</scope>
    <source>
        <strain evidence="2 5">CCM 7361</strain>
    </source>
</reference>
<gene>
    <name evidence="2" type="ORF">SAMN05216189_100945</name>
    <name evidence="3" type="ORF">SAMN06295949_106106</name>
</gene>
<dbReference type="InterPro" id="IPR009506">
    <property type="entry name" value="YjiS-like"/>
</dbReference>
<evidence type="ECO:0000259" key="1">
    <source>
        <dbReference type="Pfam" id="PF06568"/>
    </source>
</evidence>
<organism evidence="2 5">
    <name type="scientific">Pseudomonas delhiensis</name>
    <dbReference type="NCBI Taxonomy" id="366289"/>
    <lineage>
        <taxon>Bacteria</taxon>
        <taxon>Pseudomonadati</taxon>
        <taxon>Pseudomonadota</taxon>
        <taxon>Gammaproteobacteria</taxon>
        <taxon>Pseudomonadales</taxon>
        <taxon>Pseudomonadaceae</taxon>
        <taxon>Pseudomonas</taxon>
    </lineage>
</organism>
<sequence>MNGMTDVRLTLHQRELLGLDDGKLAPRGPAESRWRQFWRRVRTRRQLLELSDEQLRDIGISREQARIEALRPFWRC</sequence>
<name>A0A239GXX0_9PSED</name>
<keyword evidence="4" id="KW-1185">Reference proteome</keyword>
<proteinExistence type="predicted"/>
<evidence type="ECO:0000313" key="4">
    <source>
        <dbReference type="Proteomes" id="UP000198309"/>
    </source>
</evidence>
<evidence type="ECO:0000313" key="5">
    <source>
        <dbReference type="Proteomes" id="UP000199693"/>
    </source>
</evidence>
<dbReference type="EMBL" id="FNEC01000009">
    <property type="protein sequence ID" value="SDI81079.1"/>
    <property type="molecule type" value="Genomic_DNA"/>
</dbReference>
<feature type="domain" description="YjiS-like" evidence="1">
    <location>
        <begin position="33"/>
        <end position="66"/>
    </location>
</feature>